<protein>
    <submittedName>
        <fullName evidence="1">Uncharacterized protein</fullName>
    </submittedName>
</protein>
<dbReference type="AlphaFoldDB" id="A0A219AQ77"/>
<dbReference type="Proteomes" id="UP000078397">
    <property type="component" value="Unassembled WGS sequence"/>
</dbReference>
<dbReference type="EMBL" id="LSBJ02000004">
    <property type="protein sequence ID" value="OWT42948.1"/>
    <property type="molecule type" value="Genomic_DNA"/>
</dbReference>
<keyword evidence="2" id="KW-1185">Reference proteome</keyword>
<dbReference type="GeneID" id="33936764"/>
<gene>
    <name evidence="1" type="ORF">VFPPC_17859</name>
</gene>
<organism evidence="1 2">
    <name type="scientific">Pochonia chlamydosporia 170</name>
    <dbReference type="NCBI Taxonomy" id="1380566"/>
    <lineage>
        <taxon>Eukaryota</taxon>
        <taxon>Fungi</taxon>
        <taxon>Dikarya</taxon>
        <taxon>Ascomycota</taxon>
        <taxon>Pezizomycotina</taxon>
        <taxon>Sordariomycetes</taxon>
        <taxon>Hypocreomycetidae</taxon>
        <taxon>Hypocreales</taxon>
        <taxon>Clavicipitaceae</taxon>
        <taxon>Pochonia</taxon>
    </lineage>
</organism>
<accession>A0A219AQ77</accession>
<proteinExistence type="predicted"/>
<name>A0A219AQ77_METCM</name>
<dbReference type="KEGG" id="pchm:VFPPC_17859"/>
<dbReference type="RefSeq" id="XP_022285412.1">
    <property type="nucleotide sequence ID" value="XM_022429534.1"/>
</dbReference>
<sequence>MVWRNGPVTKISPSVACWDRKTVTASSRRATLQQSLTRSLSLHRLATRLLLLLFISRTALPSSNRGLAAARRRASRTSCRPWWPIDCWPHCRVLFLVGAGDTLRRSRYASFSP</sequence>
<reference evidence="1 2" key="1">
    <citation type="journal article" date="2016" name="PLoS Pathog.">
        <title>Biosynthesis of antibiotic leucinostatins in bio-control fungus Purpureocillium lilacinum and their inhibition on phytophthora revealed by genome mining.</title>
        <authorList>
            <person name="Wang G."/>
            <person name="Liu Z."/>
            <person name="Lin R."/>
            <person name="Li E."/>
            <person name="Mao Z."/>
            <person name="Ling J."/>
            <person name="Yang Y."/>
            <person name="Yin W.B."/>
            <person name="Xie B."/>
        </authorList>
    </citation>
    <scope>NUCLEOTIDE SEQUENCE [LARGE SCALE GENOMIC DNA]</scope>
    <source>
        <strain evidence="1">170</strain>
    </source>
</reference>
<evidence type="ECO:0000313" key="1">
    <source>
        <dbReference type="EMBL" id="OWT42948.1"/>
    </source>
</evidence>
<evidence type="ECO:0000313" key="2">
    <source>
        <dbReference type="Proteomes" id="UP000078397"/>
    </source>
</evidence>
<comment type="caution">
    <text evidence="1">The sequence shown here is derived from an EMBL/GenBank/DDBJ whole genome shotgun (WGS) entry which is preliminary data.</text>
</comment>